<evidence type="ECO:0000259" key="3">
    <source>
        <dbReference type="Pfam" id="PF08338"/>
    </source>
</evidence>
<feature type="domain" description="DUF1731" evidence="3">
    <location>
        <begin position="244"/>
        <end position="293"/>
    </location>
</feature>
<dbReference type="PANTHER" id="PTHR11092">
    <property type="entry name" value="SUGAR NUCLEOTIDE EPIMERASE RELATED"/>
    <property type="match status" value="1"/>
</dbReference>
<proteinExistence type="inferred from homology"/>
<evidence type="ECO:0000256" key="1">
    <source>
        <dbReference type="ARBA" id="ARBA00009353"/>
    </source>
</evidence>
<dbReference type="RefSeq" id="WP_388035835.1">
    <property type="nucleotide sequence ID" value="NZ_JBHUEK010000007.1"/>
</dbReference>
<evidence type="ECO:0000313" key="5">
    <source>
        <dbReference type="Proteomes" id="UP001597227"/>
    </source>
</evidence>
<accession>A0ABW4MLC3</accession>
<feature type="domain" description="NAD-dependent epimerase/dehydratase" evidence="2">
    <location>
        <begin position="5"/>
        <end position="122"/>
    </location>
</feature>
<sequence length="298" mass="33880">MKKKIVLAGGTGFVGTYFYKKFTELGYDVKVISRNAPNITWNDKRGIIQALEDAEMLVNLAGKSVNCRYNEKNKQEILHSRTETTKLLGDAIKECNNPPAIWINSSTATIYRHAEDRPMTEERGEIGTGFSVEVAKRWEEAFFSFTLPKTRQVALRISIVLGSDGGVMIPYKNLVRFGLGGIQGPGTQKFSWIHIEDLFNIILYIRDHNHLSGVFNCSTPNPITNRELMNALRRAFNRRLGLPAPAWLLELGAIFIRTETELILKSRWVIPERLVKEGFTFRYPTIDQALAQIKSKKF</sequence>
<evidence type="ECO:0000313" key="4">
    <source>
        <dbReference type="EMBL" id="MFD1778102.1"/>
    </source>
</evidence>
<dbReference type="SUPFAM" id="SSF51735">
    <property type="entry name" value="NAD(P)-binding Rossmann-fold domains"/>
    <property type="match status" value="1"/>
</dbReference>
<dbReference type="InterPro" id="IPR010099">
    <property type="entry name" value="SDR39U1"/>
</dbReference>
<dbReference type="Gene3D" id="3.40.50.720">
    <property type="entry name" value="NAD(P)-binding Rossmann-like Domain"/>
    <property type="match status" value="1"/>
</dbReference>
<keyword evidence="5" id="KW-1185">Reference proteome</keyword>
<reference evidence="5" key="1">
    <citation type="journal article" date="2019" name="Int. J. Syst. Evol. Microbiol.">
        <title>The Global Catalogue of Microorganisms (GCM) 10K type strain sequencing project: providing services to taxonomists for standard genome sequencing and annotation.</title>
        <authorList>
            <consortium name="The Broad Institute Genomics Platform"/>
            <consortium name="The Broad Institute Genome Sequencing Center for Infectious Disease"/>
            <person name="Wu L."/>
            <person name="Ma J."/>
        </authorList>
    </citation>
    <scope>NUCLEOTIDE SEQUENCE [LARGE SCALE GENOMIC DNA]</scope>
    <source>
        <strain evidence="5">CCUG 15531</strain>
    </source>
</reference>
<dbReference type="InterPro" id="IPR001509">
    <property type="entry name" value="Epimerase_deHydtase"/>
</dbReference>
<dbReference type="InterPro" id="IPR036291">
    <property type="entry name" value="NAD(P)-bd_dom_sf"/>
</dbReference>
<name>A0ABW4MLC3_9BACI</name>
<dbReference type="InterPro" id="IPR013549">
    <property type="entry name" value="DUF1731"/>
</dbReference>
<comment type="similarity">
    <text evidence="1">Belongs to the NAD(P)-dependent epimerase/dehydratase family. SDR39U1 subfamily.</text>
</comment>
<dbReference type="CDD" id="cd05242">
    <property type="entry name" value="SDR_a8"/>
    <property type="match status" value="1"/>
</dbReference>
<organism evidence="4 5">
    <name type="scientific">Fredinandcohnia salidurans</name>
    <dbReference type="NCBI Taxonomy" id="2595041"/>
    <lineage>
        <taxon>Bacteria</taxon>
        <taxon>Bacillati</taxon>
        <taxon>Bacillota</taxon>
        <taxon>Bacilli</taxon>
        <taxon>Bacillales</taxon>
        <taxon>Bacillaceae</taxon>
        <taxon>Fredinandcohnia</taxon>
    </lineage>
</organism>
<dbReference type="Proteomes" id="UP001597227">
    <property type="component" value="Unassembled WGS sequence"/>
</dbReference>
<protein>
    <submittedName>
        <fullName evidence="4">TIGR01777 family oxidoreductase</fullName>
    </submittedName>
</protein>
<evidence type="ECO:0000259" key="2">
    <source>
        <dbReference type="Pfam" id="PF01370"/>
    </source>
</evidence>
<dbReference type="PANTHER" id="PTHR11092:SF0">
    <property type="entry name" value="EPIMERASE FAMILY PROTEIN SDR39U1"/>
    <property type="match status" value="1"/>
</dbReference>
<comment type="caution">
    <text evidence="4">The sequence shown here is derived from an EMBL/GenBank/DDBJ whole genome shotgun (WGS) entry which is preliminary data.</text>
</comment>
<dbReference type="EMBL" id="JBHUEK010000007">
    <property type="protein sequence ID" value="MFD1778102.1"/>
    <property type="molecule type" value="Genomic_DNA"/>
</dbReference>
<gene>
    <name evidence="4" type="ORF">ACFSFW_05435</name>
</gene>
<dbReference type="NCBIfam" id="TIGR01777">
    <property type="entry name" value="yfcH"/>
    <property type="match status" value="1"/>
</dbReference>
<dbReference type="Pfam" id="PF01370">
    <property type="entry name" value="Epimerase"/>
    <property type="match status" value="1"/>
</dbReference>
<dbReference type="Pfam" id="PF08338">
    <property type="entry name" value="DUF1731"/>
    <property type="match status" value="1"/>
</dbReference>